<dbReference type="GO" id="GO:0008764">
    <property type="term" value="F:UDP-N-acetylmuramoylalanine-D-glutamate ligase activity"/>
    <property type="evidence" value="ECO:0007669"/>
    <property type="project" value="UniProtKB-EC"/>
</dbReference>
<evidence type="ECO:0000256" key="2">
    <source>
        <dbReference type="ARBA" id="ARBA00004752"/>
    </source>
</evidence>
<dbReference type="InterPro" id="IPR036565">
    <property type="entry name" value="Mur-like_cat_sf"/>
</dbReference>
<dbReference type="PANTHER" id="PTHR43692:SF1">
    <property type="entry name" value="UDP-N-ACETYLMURAMOYLALANINE--D-GLUTAMATE LIGASE"/>
    <property type="match status" value="1"/>
</dbReference>
<comment type="caution">
    <text evidence="8">The sequence shown here is derived from an EMBL/GenBank/DDBJ whole genome shotgun (WGS) entry which is preliminary data.</text>
</comment>
<dbReference type="GO" id="GO:0051301">
    <property type="term" value="P:cell division"/>
    <property type="evidence" value="ECO:0007669"/>
    <property type="project" value="InterPro"/>
</dbReference>
<evidence type="ECO:0000256" key="4">
    <source>
        <dbReference type="ARBA" id="ARBA00022598"/>
    </source>
</evidence>
<dbReference type="SUPFAM" id="SSF51984">
    <property type="entry name" value="MurCD N-terminal domain"/>
    <property type="match status" value="1"/>
</dbReference>
<dbReference type="PANTHER" id="PTHR43692">
    <property type="entry name" value="UDP-N-ACETYLMURAMOYLALANINE--D-GLUTAMATE LIGASE"/>
    <property type="match status" value="1"/>
</dbReference>
<dbReference type="GO" id="GO:0005524">
    <property type="term" value="F:ATP binding"/>
    <property type="evidence" value="ECO:0007669"/>
    <property type="project" value="UniProtKB-KW"/>
</dbReference>
<dbReference type="Proteomes" id="UP001221217">
    <property type="component" value="Unassembled WGS sequence"/>
</dbReference>
<dbReference type="EMBL" id="JAQQAL010000024">
    <property type="protein sequence ID" value="MDC7227259.1"/>
    <property type="molecule type" value="Genomic_DNA"/>
</dbReference>
<keyword evidence="3" id="KW-0963">Cytoplasm</keyword>
<dbReference type="InterPro" id="IPR005762">
    <property type="entry name" value="MurD"/>
</dbReference>
<protein>
    <submittedName>
        <fullName evidence="8">UDP-N-acetylmuramoyl-L-alanine--D-glutamate ligase</fullName>
        <ecNumber evidence="8">6.3.2.9</ecNumber>
    </submittedName>
</protein>
<comment type="subcellular location">
    <subcellularLocation>
        <location evidence="1">Cytoplasm</location>
    </subcellularLocation>
</comment>
<name>A0AAJ1IFM3_9SPIO</name>
<dbReference type="Pfam" id="PF21799">
    <property type="entry name" value="MurD-like_N"/>
    <property type="match status" value="1"/>
</dbReference>
<accession>A0AAJ1IFM3</accession>
<dbReference type="Gene3D" id="3.40.50.720">
    <property type="entry name" value="NAD(P)-binding Rossmann-like Domain"/>
    <property type="match status" value="1"/>
</dbReference>
<dbReference type="Gene3D" id="3.40.1190.10">
    <property type="entry name" value="Mur-like, catalytic domain"/>
    <property type="match status" value="1"/>
</dbReference>
<evidence type="ECO:0000313" key="9">
    <source>
        <dbReference type="Proteomes" id="UP001221217"/>
    </source>
</evidence>
<evidence type="ECO:0000259" key="7">
    <source>
        <dbReference type="Pfam" id="PF08245"/>
    </source>
</evidence>
<dbReference type="NCBIfam" id="TIGR01087">
    <property type="entry name" value="murD"/>
    <property type="match status" value="1"/>
</dbReference>
<evidence type="ECO:0000256" key="1">
    <source>
        <dbReference type="ARBA" id="ARBA00004496"/>
    </source>
</evidence>
<keyword evidence="6" id="KW-0067">ATP-binding</keyword>
<evidence type="ECO:0000313" key="8">
    <source>
        <dbReference type="EMBL" id="MDC7227259.1"/>
    </source>
</evidence>
<dbReference type="Gene3D" id="3.90.190.20">
    <property type="entry name" value="Mur ligase, C-terminal domain"/>
    <property type="match status" value="1"/>
</dbReference>
<dbReference type="AlphaFoldDB" id="A0AAJ1IFM3"/>
<keyword evidence="5" id="KW-0547">Nucleotide-binding</keyword>
<comment type="pathway">
    <text evidence="2">Cell wall biogenesis; peptidoglycan biosynthesis.</text>
</comment>
<sequence length="465" mass="49708">MGLGLHGGGSASARFFAESGAIVTVTDLRSREVLEPSLRALSDLSINYVLEKHNESDFRNADIIIKNPAVRPDSPYLKAALEGGAEIETDISTFLKLNKRPVIAVTGSKGKSTTVSALYHVLSRLYPDTDLGGNITVSPLTFYSEAKNEGGSPVILELSSWQLADIAGRNLLKPAAAAVTNIMHDHQDRYSSMDDYAADKAVIFESQQTDMPLLLNAGSEYTKEFAASAPSRVFYLQEETACMTYAQDGAVLRADGSGYWSEGGARTDILGTGNLIRGSHNGMNLLTAAGILYKFGTAPEDIISGLADFPGIAHRLEYIRNFAGIDWYNDSAATIPEAAAAAVESFSEALHLISGGTDKDLDFTPLADAVKKCPPASISLLKGTATDKITALFNRLGIDYDGPFSDLTAAVNNVLNRSKSVAEKNGQVTGHQAAVLSPGSSSFGMFKNEFDRGDQFRELVKSLSN</sequence>
<dbReference type="Pfam" id="PF08245">
    <property type="entry name" value="Mur_ligase_M"/>
    <property type="match status" value="1"/>
</dbReference>
<gene>
    <name evidence="8" type="primary">murD</name>
    <name evidence="8" type="ORF">PQJ61_10910</name>
</gene>
<dbReference type="SUPFAM" id="SSF53244">
    <property type="entry name" value="MurD-like peptide ligases, peptide-binding domain"/>
    <property type="match status" value="1"/>
</dbReference>
<dbReference type="GO" id="GO:0008360">
    <property type="term" value="P:regulation of cell shape"/>
    <property type="evidence" value="ECO:0007669"/>
    <property type="project" value="InterPro"/>
</dbReference>
<evidence type="ECO:0000256" key="6">
    <source>
        <dbReference type="ARBA" id="ARBA00022840"/>
    </source>
</evidence>
<evidence type="ECO:0000256" key="3">
    <source>
        <dbReference type="ARBA" id="ARBA00022490"/>
    </source>
</evidence>
<evidence type="ECO:0000256" key="5">
    <source>
        <dbReference type="ARBA" id="ARBA00022741"/>
    </source>
</evidence>
<keyword evidence="4 8" id="KW-0436">Ligase</keyword>
<dbReference type="InterPro" id="IPR013221">
    <property type="entry name" value="Mur_ligase_cen"/>
</dbReference>
<dbReference type="InterPro" id="IPR036615">
    <property type="entry name" value="Mur_ligase_C_dom_sf"/>
</dbReference>
<proteinExistence type="predicted"/>
<reference evidence="8 9" key="1">
    <citation type="submission" date="2022-12" db="EMBL/GenBank/DDBJ databases">
        <title>Metagenome assembled genome from gulf of manar.</title>
        <authorList>
            <person name="Kohli P."/>
            <person name="Pk S."/>
            <person name="Venkata Ramana C."/>
            <person name="Sasikala C."/>
        </authorList>
    </citation>
    <scope>NUCLEOTIDE SEQUENCE [LARGE SCALE GENOMIC DNA]</scope>
    <source>
        <strain evidence="8">JB008</strain>
    </source>
</reference>
<dbReference type="GO" id="GO:0005737">
    <property type="term" value="C:cytoplasm"/>
    <property type="evidence" value="ECO:0007669"/>
    <property type="project" value="UniProtKB-SubCell"/>
</dbReference>
<feature type="domain" description="Mur ligase central" evidence="7">
    <location>
        <begin position="105"/>
        <end position="291"/>
    </location>
</feature>
<dbReference type="SUPFAM" id="SSF53623">
    <property type="entry name" value="MurD-like peptide ligases, catalytic domain"/>
    <property type="match status" value="1"/>
</dbReference>
<organism evidence="8 9">
    <name type="scientific">Candidatus Thalassospirochaeta sargassi</name>
    <dbReference type="NCBI Taxonomy" id="3119039"/>
    <lineage>
        <taxon>Bacteria</taxon>
        <taxon>Pseudomonadati</taxon>
        <taxon>Spirochaetota</taxon>
        <taxon>Spirochaetia</taxon>
        <taxon>Spirochaetales</taxon>
        <taxon>Spirochaetaceae</taxon>
        <taxon>Candidatus Thalassospirochaeta</taxon>
    </lineage>
</organism>
<dbReference type="EC" id="6.3.2.9" evidence="8"/>